<accession>A0ABQ3UD29</accession>
<protein>
    <submittedName>
        <fullName evidence="2">Alpha/beta hydrolase</fullName>
    </submittedName>
</protein>
<dbReference type="Proteomes" id="UP001054854">
    <property type="component" value="Unassembled WGS sequence"/>
</dbReference>
<dbReference type="Gene3D" id="3.40.50.1820">
    <property type="entry name" value="alpha/beta hydrolase"/>
    <property type="match status" value="1"/>
</dbReference>
<dbReference type="PANTHER" id="PTHR37017">
    <property type="entry name" value="AB HYDROLASE-1 DOMAIN-CONTAINING PROTEIN-RELATED"/>
    <property type="match status" value="1"/>
</dbReference>
<dbReference type="Pfam" id="PF12697">
    <property type="entry name" value="Abhydrolase_6"/>
    <property type="match status" value="1"/>
</dbReference>
<feature type="domain" description="AB hydrolase-1" evidence="1">
    <location>
        <begin position="11"/>
        <end position="275"/>
    </location>
</feature>
<keyword evidence="3" id="KW-1185">Reference proteome</keyword>
<comment type="caution">
    <text evidence="2">The sequence shown here is derived from an EMBL/GenBank/DDBJ whole genome shotgun (WGS) entry which is preliminary data.</text>
</comment>
<dbReference type="EMBL" id="BNEK01000005">
    <property type="protein sequence ID" value="GHJ33514.1"/>
    <property type="molecule type" value="Genomic_DNA"/>
</dbReference>
<dbReference type="InterPro" id="IPR000073">
    <property type="entry name" value="AB_hydrolase_1"/>
</dbReference>
<sequence length="284" mass="30265">MNQPAPAAVAVFVHGAWHSSLHWAATQRALAFRGVASVAVDLPGHGVDAPVPTGYLRPGQPGLATERSALADLTMDRITDALLAALAGVRHRFRRVVLVAHSAGGGTASAAAERAPELVDHLVYLSAFVPGGRPRFTDYVSAPENAGAVHAPRVGDPEVLGAYRINPLSPDPDEVATLHRAFLGDWPADREGWRLSLHPDEPLASLITPVPVTPARWGRIPRTFIRLTDDLALPLPAQDLMIAEADRAVPDRPTEVLSLPGGHSPFLTRPDQLAELLAPVVNRT</sequence>
<dbReference type="PANTHER" id="PTHR37017:SF11">
    <property type="entry name" value="ESTERASE_LIPASE_THIOESTERASE DOMAIN-CONTAINING PROTEIN"/>
    <property type="match status" value="1"/>
</dbReference>
<dbReference type="RefSeq" id="WP_236259487.1">
    <property type="nucleotide sequence ID" value="NZ_BNEK01000005.1"/>
</dbReference>
<evidence type="ECO:0000313" key="2">
    <source>
        <dbReference type="EMBL" id="GHJ33514.1"/>
    </source>
</evidence>
<evidence type="ECO:0000259" key="1">
    <source>
        <dbReference type="Pfam" id="PF12697"/>
    </source>
</evidence>
<organism evidence="2 3">
    <name type="scientific">Streptomyces hygroscopicus</name>
    <dbReference type="NCBI Taxonomy" id="1912"/>
    <lineage>
        <taxon>Bacteria</taxon>
        <taxon>Bacillati</taxon>
        <taxon>Actinomycetota</taxon>
        <taxon>Actinomycetes</taxon>
        <taxon>Kitasatosporales</taxon>
        <taxon>Streptomycetaceae</taxon>
        <taxon>Streptomyces</taxon>
        <taxon>Streptomyces violaceusniger group</taxon>
    </lineage>
</organism>
<reference evidence="2" key="1">
    <citation type="submission" date="2024-05" db="EMBL/GenBank/DDBJ databases">
        <title>Whole genome shotgun sequence of Streptomyces hygroscopicus NBRC 113678.</title>
        <authorList>
            <person name="Komaki H."/>
            <person name="Tamura T."/>
        </authorList>
    </citation>
    <scope>NUCLEOTIDE SEQUENCE</scope>
    <source>
        <strain evidence="2">N11-34</strain>
    </source>
</reference>
<dbReference type="GO" id="GO:0016787">
    <property type="term" value="F:hydrolase activity"/>
    <property type="evidence" value="ECO:0007669"/>
    <property type="project" value="UniProtKB-KW"/>
</dbReference>
<dbReference type="SUPFAM" id="SSF53474">
    <property type="entry name" value="alpha/beta-Hydrolases"/>
    <property type="match status" value="1"/>
</dbReference>
<evidence type="ECO:0000313" key="3">
    <source>
        <dbReference type="Proteomes" id="UP001054854"/>
    </source>
</evidence>
<keyword evidence="2" id="KW-0378">Hydrolase</keyword>
<dbReference type="InterPro" id="IPR029058">
    <property type="entry name" value="AB_hydrolase_fold"/>
</dbReference>
<proteinExistence type="predicted"/>
<name>A0ABQ3UD29_STRHY</name>
<dbReference type="InterPro" id="IPR052897">
    <property type="entry name" value="Sec-Metab_Biosynth_Hydrolase"/>
</dbReference>
<gene>
    <name evidence="2" type="ORF">TPA0910_79470</name>
</gene>